<evidence type="ECO:0000313" key="3">
    <source>
        <dbReference type="Proteomes" id="UP000823851"/>
    </source>
</evidence>
<proteinExistence type="predicted"/>
<sequence length="370" mass="42382">MPTWSLCMIVKDEEAVLERCLNSAAALADEIVIVDTGSSDATKEIAGRFTDRIYDFPWKDDFAAARNFSFSLAEGEYVMWLDADDVLPEDSLRLLLAKKASLSGDVDVIMLPYETAFDETGKAVFSCERERIIRNCGQCVWTGAVHEAIVPFGRILRLPAPIRHEKRGEGDRDRNLRIYERLLKENRRLDARQQYYYGRELYFHEKYAKAEAVLERFLKEPDAWIVNRMEAVRLLAYCRYRQGRDQEAFETLLSGLGLGAPQPELCCDLGKHFLDREQYGAAAFWYQAALAWSRSEAAGWTETDGGFAQLDCRGFLPCIQLCVCYDRMGDHKRAEAYNERAGSYRPLSPYFLQNRRYFAHLRDAGSMAGD</sequence>
<reference evidence="2" key="2">
    <citation type="submission" date="2021-04" db="EMBL/GenBank/DDBJ databases">
        <authorList>
            <person name="Gilroy R."/>
        </authorList>
    </citation>
    <scope>NUCLEOTIDE SEQUENCE</scope>
    <source>
        <strain evidence="2">ChiHjej8B7-25341</strain>
    </source>
</reference>
<dbReference type="Pfam" id="PF00535">
    <property type="entry name" value="Glycos_transf_2"/>
    <property type="match status" value="1"/>
</dbReference>
<dbReference type="InterPro" id="IPR029044">
    <property type="entry name" value="Nucleotide-diphossugar_trans"/>
</dbReference>
<organism evidence="2 3">
    <name type="scientific">Candidatus Eisenbergiella stercorigallinarum</name>
    <dbReference type="NCBI Taxonomy" id="2838557"/>
    <lineage>
        <taxon>Bacteria</taxon>
        <taxon>Bacillati</taxon>
        <taxon>Bacillota</taxon>
        <taxon>Clostridia</taxon>
        <taxon>Lachnospirales</taxon>
        <taxon>Lachnospiraceae</taxon>
        <taxon>Eisenbergiella</taxon>
    </lineage>
</organism>
<dbReference type="EMBL" id="DWUW01000320">
    <property type="protein sequence ID" value="HJD32497.1"/>
    <property type="molecule type" value="Genomic_DNA"/>
</dbReference>
<dbReference type="PANTHER" id="PTHR43630">
    <property type="entry name" value="POLY-BETA-1,6-N-ACETYL-D-GLUCOSAMINE SYNTHASE"/>
    <property type="match status" value="1"/>
</dbReference>
<dbReference type="SUPFAM" id="SSF53448">
    <property type="entry name" value="Nucleotide-diphospho-sugar transferases"/>
    <property type="match status" value="1"/>
</dbReference>
<dbReference type="InterPro" id="IPR001173">
    <property type="entry name" value="Glyco_trans_2-like"/>
</dbReference>
<dbReference type="Proteomes" id="UP000823851">
    <property type="component" value="Unassembled WGS sequence"/>
</dbReference>
<dbReference type="Gene3D" id="3.90.550.10">
    <property type="entry name" value="Spore Coat Polysaccharide Biosynthesis Protein SpsA, Chain A"/>
    <property type="match status" value="1"/>
</dbReference>
<dbReference type="AlphaFoldDB" id="A0A9D2R260"/>
<evidence type="ECO:0000313" key="2">
    <source>
        <dbReference type="EMBL" id="HJD32497.1"/>
    </source>
</evidence>
<dbReference type="CDD" id="cd02511">
    <property type="entry name" value="Beta4Glucosyltransferase"/>
    <property type="match status" value="1"/>
</dbReference>
<accession>A0A9D2R260</accession>
<comment type="caution">
    <text evidence="2">The sequence shown here is derived from an EMBL/GenBank/DDBJ whole genome shotgun (WGS) entry which is preliminary data.</text>
</comment>
<evidence type="ECO:0000259" key="1">
    <source>
        <dbReference type="Pfam" id="PF00535"/>
    </source>
</evidence>
<dbReference type="SUPFAM" id="SSF48452">
    <property type="entry name" value="TPR-like"/>
    <property type="match status" value="1"/>
</dbReference>
<gene>
    <name evidence="2" type="ORF">H9912_11250</name>
</gene>
<feature type="domain" description="Glycosyltransferase 2-like" evidence="1">
    <location>
        <begin position="5"/>
        <end position="99"/>
    </location>
</feature>
<reference evidence="2" key="1">
    <citation type="journal article" date="2021" name="PeerJ">
        <title>Extensive microbial diversity within the chicken gut microbiome revealed by metagenomics and culture.</title>
        <authorList>
            <person name="Gilroy R."/>
            <person name="Ravi A."/>
            <person name="Getino M."/>
            <person name="Pursley I."/>
            <person name="Horton D.L."/>
            <person name="Alikhan N.F."/>
            <person name="Baker D."/>
            <person name="Gharbi K."/>
            <person name="Hall N."/>
            <person name="Watson M."/>
            <person name="Adriaenssens E.M."/>
            <person name="Foster-Nyarko E."/>
            <person name="Jarju S."/>
            <person name="Secka A."/>
            <person name="Antonio M."/>
            <person name="Oren A."/>
            <person name="Chaudhuri R.R."/>
            <person name="La Ragione R."/>
            <person name="Hildebrand F."/>
            <person name="Pallen M.J."/>
        </authorList>
    </citation>
    <scope>NUCLEOTIDE SEQUENCE</scope>
    <source>
        <strain evidence="2">ChiHjej8B7-25341</strain>
    </source>
</reference>
<name>A0A9D2R260_9FIRM</name>
<dbReference type="PANTHER" id="PTHR43630:SF2">
    <property type="entry name" value="GLYCOSYLTRANSFERASE"/>
    <property type="match status" value="1"/>
</dbReference>
<protein>
    <submittedName>
        <fullName evidence="2">Glycosyltransferase family 2 protein</fullName>
    </submittedName>
</protein>
<dbReference type="Gene3D" id="1.25.40.10">
    <property type="entry name" value="Tetratricopeptide repeat domain"/>
    <property type="match status" value="1"/>
</dbReference>
<dbReference type="InterPro" id="IPR011990">
    <property type="entry name" value="TPR-like_helical_dom_sf"/>
</dbReference>